<reference evidence="2" key="1">
    <citation type="submission" date="2024-07" db="EMBL/GenBank/DDBJ databases">
        <title>Complete genome sequence of Verrucomicrobiaceae bacterium NT6N.</title>
        <authorList>
            <person name="Huang C."/>
            <person name="Takami H."/>
            <person name="Hamasaki K."/>
        </authorList>
    </citation>
    <scope>NUCLEOTIDE SEQUENCE</scope>
    <source>
        <strain evidence="2">NT6N</strain>
    </source>
</reference>
<sequence length="120" mass="12598">MKIIDNIVAQSVILALILSIPMLFADGVPGSKRTPTDAPASINPELTSETPATTQNTSSASTNPSSTAQAANEGDRSVPNTEPVHVPEPEQQEIQGLKDAFQSTQLTNASSKSNKIAQKN</sequence>
<protein>
    <submittedName>
        <fullName evidence="2">Uncharacterized protein</fullName>
    </submittedName>
</protein>
<dbReference type="AlphaFoldDB" id="A0AAT9FR81"/>
<dbReference type="EMBL" id="AP026866">
    <property type="protein sequence ID" value="BDS08520.1"/>
    <property type="molecule type" value="Genomic_DNA"/>
</dbReference>
<evidence type="ECO:0000256" key="1">
    <source>
        <dbReference type="SAM" id="MobiDB-lite"/>
    </source>
</evidence>
<evidence type="ECO:0000313" key="2">
    <source>
        <dbReference type="EMBL" id="BDS08520.1"/>
    </source>
</evidence>
<feature type="compositionally biased region" description="Low complexity" evidence="1">
    <location>
        <begin position="50"/>
        <end position="71"/>
    </location>
</feature>
<accession>A0AAT9FR81</accession>
<feature type="compositionally biased region" description="Polar residues" evidence="1">
    <location>
        <begin position="101"/>
        <end position="120"/>
    </location>
</feature>
<name>A0AAT9FR81_9BACT</name>
<gene>
    <name evidence="2" type="ORF">NT6N_35600</name>
</gene>
<proteinExistence type="predicted"/>
<organism evidence="2">
    <name type="scientific">Oceaniferula spumae</name>
    <dbReference type="NCBI Taxonomy" id="2979115"/>
    <lineage>
        <taxon>Bacteria</taxon>
        <taxon>Pseudomonadati</taxon>
        <taxon>Verrucomicrobiota</taxon>
        <taxon>Verrucomicrobiia</taxon>
        <taxon>Verrucomicrobiales</taxon>
        <taxon>Verrucomicrobiaceae</taxon>
        <taxon>Oceaniferula</taxon>
    </lineage>
</organism>
<dbReference type="KEGG" id="osu:NT6N_35600"/>
<feature type="region of interest" description="Disordered" evidence="1">
    <location>
        <begin position="26"/>
        <end position="120"/>
    </location>
</feature>